<dbReference type="GO" id="GO:0008270">
    <property type="term" value="F:zinc ion binding"/>
    <property type="evidence" value="ECO:0007669"/>
    <property type="project" value="UniProtKB-KW"/>
</dbReference>
<dbReference type="InterPro" id="IPR048857">
    <property type="entry name" value="OTU1_Ubl"/>
</dbReference>
<reference evidence="13" key="1">
    <citation type="submission" date="2021-03" db="EMBL/GenBank/DDBJ databases">
        <authorList>
            <person name="Tagirdzhanova G."/>
        </authorList>
    </citation>
    <scope>NUCLEOTIDE SEQUENCE</scope>
</reference>
<dbReference type="InterPro" id="IPR038765">
    <property type="entry name" value="Papain-like_cys_pep_sf"/>
</dbReference>
<evidence type="ECO:0000256" key="6">
    <source>
        <dbReference type="ARBA" id="ARBA00022771"/>
    </source>
</evidence>
<dbReference type="EMBL" id="CAJPDQ010000008">
    <property type="protein sequence ID" value="CAF9913502.1"/>
    <property type="molecule type" value="Genomic_DNA"/>
</dbReference>
<dbReference type="PROSITE" id="PS00028">
    <property type="entry name" value="ZINC_FINGER_C2H2_1"/>
    <property type="match status" value="1"/>
</dbReference>
<dbReference type="GO" id="GO:0005634">
    <property type="term" value="C:nucleus"/>
    <property type="evidence" value="ECO:0007669"/>
    <property type="project" value="TreeGrafter"/>
</dbReference>
<dbReference type="OrthoDB" id="65596at2759"/>
<dbReference type="GO" id="GO:0005829">
    <property type="term" value="C:cytosol"/>
    <property type="evidence" value="ECO:0007669"/>
    <property type="project" value="TreeGrafter"/>
</dbReference>
<dbReference type="Pfam" id="PF24560">
    <property type="entry name" value="zf-C2H2_OTU1_C"/>
    <property type="match status" value="1"/>
</dbReference>
<comment type="caution">
    <text evidence="13">The sequence shown here is derived from an EMBL/GenBank/DDBJ whole genome shotgun (WGS) entry which is preliminary data.</text>
</comment>
<dbReference type="GO" id="GO:0036503">
    <property type="term" value="P:ERAD pathway"/>
    <property type="evidence" value="ECO:0007669"/>
    <property type="project" value="TreeGrafter"/>
</dbReference>
<dbReference type="PANTHER" id="PTHR13312">
    <property type="entry name" value="HIV-INDUCED PROTEIN-7-LIKE PROTEASE"/>
    <property type="match status" value="1"/>
</dbReference>
<dbReference type="PROSITE" id="PS50802">
    <property type="entry name" value="OTU"/>
    <property type="match status" value="1"/>
</dbReference>
<dbReference type="PANTHER" id="PTHR13312:SF0">
    <property type="entry name" value="UBIQUITIN THIOESTERASE OTU1"/>
    <property type="match status" value="1"/>
</dbReference>
<dbReference type="InterPro" id="IPR057766">
    <property type="entry name" value="Znf-C2H2_OTU1-like_C"/>
</dbReference>
<dbReference type="InterPro" id="IPR013087">
    <property type="entry name" value="Znf_C2H2_type"/>
</dbReference>
<dbReference type="InterPro" id="IPR003323">
    <property type="entry name" value="OTU_dom"/>
</dbReference>
<dbReference type="Pfam" id="PF21403">
    <property type="entry name" value="OTU1_UBXL"/>
    <property type="match status" value="1"/>
</dbReference>
<dbReference type="Pfam" id="PF02338">
    <property type="entry name" value="OTU"/>
    <property type="match status" value="1"/>
</dbReference>
<keyword evidence="4" id="KW-0645">Protease</keyword>
<keyword evidence="5" id="KW-0479">Metal-binding</keyword>
<accession>A0A8H3F056</accession>
<evidence type="ECO:0000256" key="8">
    <source>
        <dbReference type="ARBA" id="ARBA00022801"/>
    </source>
</evidence>
<sequence length="327" mass="36306">MRIRIRGPTGQQAVVLPDNPTVADLKKAITQSTLLNAFDIKYGYPPRTLDLTDYQEQSSLEGFNLNGEQLTISPIEETRTLAKQHNATNHVPPARTSELAAPLTLSRNAPEDPPEIPAPSHAGTLVLRIMPDDNSCLFRAFGSAYFGDMDNMYELRSIIAQTIQQDTETYSAVVLDKAPDEYCRWIQNPDAWGGSIELQILSNHFNVEICSIDVQSLRIDKYNEGQASRCILVYSGIHYDVIAISPSDPPFHRAYAPPDLDRRIFDSVDNDILVLARKLCKSLQRQGYFTDTAGFRVKCNVCGDVFTGEKGAVDHAEVTGHTDFGEA</sequence>
<evidence type="ECO:0000256" key="2">
    <source>
        <dbReference type="ARBA" id="ARBA00004496"/>
    </source>
</evidence>
<gene>
    <name evidence="13" type="ORF">GOMPHAMPRED_007941</name>
</gene>
<evidence type="ECO:0000256" key="1">
    <source>
        <dbReference type="ARBA" id="ARBA00000707"/>
    </source>
</evidence>
<dbReference type="SUPFAM" id="SSF54001">
    <property type="entry name" value="Cysteine proteinases"/>
    <property type="match status" value="1"/>
</dbReference>
<evidence type="ECO:0000313" key="14">
    <source>
        <dbReference type="Proteomes" id="UP000664169"/>
    </source>
</evidence>
<keyword evidence="9 11" id="KW-0788">Thiol protease</keyword>
<evidence type="ECO:0000313" key="13">
    <source>
        <dbReference type="EMBL" id="CAF9913502.1"/>
    </source>
</evidence>
<evidence type="ECO:0000256" key="11">
    <source>
        <dbReference type="RuleBase" id="RU367104"/>
    </source>
</evidence>
<dbReference type="CDD" id="cd22745">
    <property type="entry name" value="OTU_OTU1"/>
    <property type="match status" value="1"/>
</dbReference>
<dbReference type="GO" id="GO:0030968">
    <property type="term" value="P:endoplasmic reticulum unfolded protein response"/>
    <property type="evidence" value="ECO:0007669"/>
    <property type="project" value="TreeGrafter"/>
</dbReference>
<keyword evidence="3 11" id="KW-0963">Cytoplasm</keyword>
<dbReference type="FunFam" id="3.90.70.80:FF:000016">
    <property type="entry name" value="Putative ubiquitin thioesterase otu1"/>
    <property type="match status" value="1"/>
</dbReference>
<evidence type="ECO:0000256" key="10">
    <source>
        <dbReference type="ARBA" id="ARBA00022833"/>
    </source>
</evidence>
<dbReference type="EC" id="3.4.19.12" evidence="11"/>
<keyword evidence="10" id="KW-0862">Zinc</keyword>
<keyword evidence="6" id="KW-0863">Zinc-finger</keyword>
<comment type="catalytic activity">
    <reaction evidence="1 11">
        <text>Thiol-dependent hydrolysis of ester, thioester, amide, peptide and isopeptide bonds formed by the C-terminal Gly of ubiquitin (a 76-residue protein attached to proteins as an intracellular targeting signal).</text>
        <dbReference type="EC" id="3.4.19.12"/>
    </reaction>
</comment>
<name>A0A8H3F056_9LECA</name>
<proteinExistence type="predicted"/>
<dbReference type="Gene3D" id="3.10.20.90">
    <property type="entry name" value="Phosphatidylinositol 3-kinase Catalytic Subunit, Chain A, domain 1"/>
    <property type="match status" value="1"/>
</dbReference>
<keyword evidence="8 11" id="KW-0378">Hydrolase</keyword>
<dbReference type="GO" id="GO:0016579">
    <property type="term" value="P:protein deubiquitination"/>
    <property type="evidence" value="ECO:0007669"/>
    <property type="project" value="TreeGrafter"/>
</dbReference>
<evidence type="ECO:0000256" key="9">
    <source>
        <dbReference type="ARBA" id="ARBA00022807"/>
    </source>
</evidence>
<dbReference type="GO" id="GO:0004843">
    <property type="term" value="F:cysteine-type deubiquitinase activity"/>
    <property type="evidence" value="ECO:0007669"/>
    <property type="project" value="UniProtKB-UniRule"/>
</dbReference>
<comment type="function">
    <text evidence="11">Hydrolase that can remove conjugated ubiquitin from proteins and may therefore play an important regulatory role at the level of protein turnover by preventing degradation.</text>
</comment>
<keyword evidence="7 11" id="KW-0833">Ubl conjugation pathway</keyword>
<protein>
    <recommendedName>
        <fullName evidence="11">Ubiquitin thioesterase OTU</fullName>
        <ecNumber evidence="11">3.4.19.12</ecNumber>
    </recommendedName>
</protein>
<organism evidence="13 14">
    <name type="scientific">Gomphillus americanus</name>
    <dbReference type="NCBI Taxonomy" id="1940652"/>
    <lineage>
        <taxon>Eukaryota</taxon>
        <taxon>Fungi</taxon>
        <taxon>Dikarya</taxon>
        <taxon>Ascomycota</taxon>
        <taxon>Pezizomycotina</taxon>
        <taxon>Lecanoromycetes</taxon>
        <taxon>OSLEUM clade</taxon>
        <taxon>Ostropomycetidae</taxon>
        <taxon>Ostropales</taxon>
        <taxon>Graphidaceae</taxon>
        <taxon>Gomphilloideae</taxon>
        <taxon>Gomphillus</taxon>
    </lineage>
</organism>
<comment type="subcellular location">
    <subcellularLocation>
        <location evidence="2 11">Cytoplasm</location>
    </subcellularLocation>
</comment>
<evidence type="ECO:0000256" key="7">
    <source>
        <dbReference type="ARBA" id="ARBA00022786"/>
    </source>
</evidence>
<evidence type="ECO:0000256" key="5">
    <source>
        <dbReference type="ARBA" id="ARBA00022723"/>
    </source>
</evidence>
<feature type="domain" description="OTU" evidence="12">
    <location>
        <begin position="125"/>
        <end position="245"/>
    </location>
</feature>
<keyword evidence="14" id="KW-1185">Reference proteome</keyword>
<dbReference type="Proteomes" id="UP000664169">
    <property type="component" value="Unassembled WGS sequence"/>
</dbReference>
<evidence type="ECO:0000256" key="3">
    <source>
        <dbReference type="ARBA" id="ARBA00022490"/>
    </source>
</evidence>
<evidence type="ECO:0000259" key="12">
    <source>
        <dbReference type="PROSITE" id="PS50802"/>
    </source>
</evidence>
<evidence type="ECO:0000256" key="4">
    <source>
        <dbReference type="ARBA" id="ARBA00022670"/>
    </source>
</evidence>
<dbReference type="AlphaFoldDB" id="A0A8H3F056"/>
<dbReference type="Gene3D" id="3.90.70.80">
    <property type="match status" value="1"/>
</dbReference>